<reference evidence="1 2" key="1">
    <citation type="journal article" date="2016" name="Nat. Commun.">
        <title>Thousands of microbial genomes shed light on interconnected biogeochemical processes in an aquifer system.</title>
        <authorList>
            <person name="Anantharaman K."/>
            <person name="Brown C.T."/>
            <person name="Hug L.A."/>
            <person name="Sharon I."/>
            <person name="Castelle C.J."/>
            <person name="Probst A.J."/>
            <person name="Thomas B.C."/>
            <person name="Singh A."/>
            <person name="Wilkins M.J."/>
            <person name="Karaoz U."/>
            <person name="Brodie E.L."/>
            <person name="Williams K.H."/>
            <person name="Hubbard S.S."/>
            <person name="Banfield J.F."/>
        </authorList>
    </citation>
    <scope>NUCLEOTIDE SEQUENCE [LARGE SCALE GENOMIC DNA]</scope>
</reference>
<evidence type="ECO:0000313" key="1">
    <source>
        <dbReference type="EMBL" id="OGC57292.1"/>
    </source>
</evidence>
<proteinExistence type="predicted"/>
<dbReference type="EMBL" id="MEVN01000017">
    <property type="protein sequence ID" value="OGC57292.1"/>
    <property type="molecule type" value="Genomic_DNA"/>
</dbReference>
<name>A0A1F4VJ84_UNCKA</name>
<organism evidence="1 2">
    <name type="scientific">candidate division WWE3 bacterium RIFCSPLOWO2_12_FULL_36_10</name>
    <dbReference type="NCBI Taxonomy" id="1802630"/>
    <lineage>
        <taxon>Bacteria</taxon>
        <taxon>Katanobacteria</taxon>
    </lineage>
</organism>
<gene>
    <name evidence="1" type="ORF">A3H26_03350</name>
</gene>
<dbReference type="AlphaFoldDB" id="A0A1F4VJ84"/>
<accession>A0A1F4VJ84</accession>
<evidence type="ECO:0000313" key="2">
    <source>
        <dbReference type="Proteomes" id="UP000177763"/>
    </source>
</evidence>
<protein>
    <submittedName>
        <fullName evidence="1">Uncharacterized protein</fullName>
    </submittedName>
</protein>
<dbReference type="Proteomes" id="UP000177763">
    <property type="component" value="Unassembled WGS sequence"/>
</dbReference>
<comment type="caution">
    <text evidence="1">The sequence shown here is derived from an EMBL/GenBank/DDBJ whole genome shotgun (WGS) entry which is preliminary data.</text>
</comment>
<sequence length="182" mass="20594">MTKFIGSGSTALNELFWEDDKEEMMDKISIRSILSRSEKYTSEELGRAAIWHLLAETKALTDVSEFLATIDPEGGKVFRGVSEADEIKFRWEKEEKANLKRVLFFILNEVPEVGIEDFFITEGFLDRILHVSEGNVSLYLSEGAEGDAEGLNENLNLVKLALIGKEYALSVAEKLYRHNLNT</sequence>